<evidence type="ECO:0000256" key="1">
    <source>
        <dbReference type="SAM" id="MobiDB-lite"/>
    </source>
</evidence>
<evidence type="ECO:0000313" key="3">
    <source>
        <dbReference type="Proteomes" id="UP000243688"/>
    </source>
</evidence>
<comment type="caution">
    <text evidence="2">The sequence shown here is derived from an EMBL/GenBank/DDBJ whole genome shotgun (WGS) entry which is preliminary data.</text>
</comment>
<proteinExistence type="predicted"/>
<feature type="region of interest" description="Disordered" evidence="1">
    <location>
        <begin position="128"/>
        <end position="152"/>
    </location>
</feature>
<accession>A0A2A6DX24</accession>
<name>A0A2A6DX24_9BACL</name>
<sequence>MLTDPRRVRAVQSTVSSRIVADRRRNAVPSERKRGERGGRADRGLGPIGRLVAEHWRKTNPETYERALASGVIHELRDITERAVARLEEELLKLDPPRPDMSDEERIRHLRRIRRIAVDIAKAVVLAELPDPTHTSQPPGVSDASKTPGAPE</sequence>
<feature type="region of interest" description="Disordered" evidence="1">
    <location>
        <begin position="13"/>
        <end position="46"/>
    </location>
</feature>
<dbReference type="EMBL" id="MOXJ01000049">
    <property type="protein sequence ID" value="PDO09285.1"/>
    <property type="molecule type" value="Genomic_DNA"/>
</dbReference>
<reference evidence="2 3" key="1">
    <citation type="submission" date="2016-12" db="EMBL/GenBank/DDBJ databases">
        <title>Candidatus Reconcilibacillus cellulovorans genome.</title>
        <authorList>
            <person name="Kolinko S."/>
            <person name="Wu Y.-W."/>
            <person name="Tachea F."/>
            <person name="Denzel E."/>
            <person name="Hiras J."/>
            <person name="Baecker N."/>
            <person name="Chan L.J."/>
            <person name="Eichorst S.A."/>
            <person name="Frey D."/>
            <person name="Adams P.D."/>
            <person name="Pray T."/>
            <person name="Tanjore D."/>
            <person name="Petzold C.J."/>
            <person name="Gladden J.M."/>
            <person name="Simmons B.A."/>
            <person name="Singer S.W."/>
        </authorList>
    </citation>
    <scope>NUCLEOTIDE SEQUENCE [LARGE SCALE GENOMIC DNA]</scope>
    <source>
        <strain evidence="2">JTherm</strain>
    </source>
</reference>
<dbReference type="AlphaFoldDB" id="A0A2A6DX24"/>
<organism evidence="2 3">
    <name type="scientific">Candidatus Reconcilbacillus cellulovorans</name>
    <dbReference type="NCBI Taxonomy" id="1906605"/>
    <lineage>
        <taxon>Bacteria</taxon>
        <taxon>Bacillati</taxon>
        <taxon>Bacillota</taxon>
        <taxon>Bacilli</taxon>
        <taxon>Bacillales</taxon>
        <taxon>Paenibacillaceae</taxon>
        <taxon>Candidatus Reconcilbacillus</taxon>
    </lineage>
</organism>
<evidence type="ECO:0000313" key="2">
    <source>
        <dbReference type="EMBL" id="PDO09285.1"/>
    </source>
</evidence>
<dbReference type="Proteomes" id="UP000243688">
    <property type="component" value="Unassembled WGS sequence"/>
</dbReference>
<gene>
    <name evidence="2" type="ORF">BLM47_13430</name>
</gene>
<protein>
    <submittedName>
        <fullName evidence="2">Uncharacterized protein</fullName>
    </submittedName>
</protein>
<feature type="compositionally biased region" description="Basic and acidic residues" evidence="1">
    <location>
        <begin position="20"/>
        <end position="43"/>
    </location>
</feature>